<reference evidence="1 2" key="1">
    <citation type="submission" date="2011-02" db="EMBL/GenBank/DDBJ databases">
        <title>The Genome Sequence of Sphaeroforma arctica JP610.</title>
        <authorList>
            <consortium name="The Broad Institute Genome Sequencing Platform"/>
            <person name="Russ C."/>
            <person name="Cuomo C."/>
            <person name="Young S.K."/>
            <person name="Zeng Q."/>
            <person name="Gargeya S."/>
            <person name="Alvarado L."/>
            <person name="Berlin A."/>
            <person name="Chapman S.B."/>
            <person name="Chen Z."/>
            <person name="Freedman E."/>
            <person name="Gellesch M."/>
            <person name="Goldberg J."/>
            <person name="Griggs A."/>
            <person name="Gujja S."/>
            <person name="Heilman E."/>
            <person name="Heiman D."/>
            <person name="Howarth C."/>
            <person name="Mehta T."/>
            <person name="Neiman D."/>
            <person name="Pearson M."/>
            <person name="Roberts A."/>
            <person name="Saif S."/>
            <person name="Shea T."/>
            <person name="Shenoy N."/>
            <person name="Sisk P."/>
            <person name="Stolte C."/>
            <person name="Sykes S."/>
            <person name="White J."/>
            <person name="Yandava C."/>
            <person name="Burger G."/>
            <person name="Gray M.W."/>
            <person name="Holland P.W.H."/>
            <person name="King N."/>
            <person name="Lang F.B.F."/>
            <person name="Roger A.J."/>
            <person name="Ruiz-Trillo I."/>
            <person name="Haas B."/>
            <person name="Nusbaum C."/>
            <person name="Birren B."/>
        </authorList>
    </citation>
    <scope>NUCLEOTIDE SEQUENCE [LARGE SCALE GENOMIC DNA]</scope>
    <source>
        <strain evidence="1 2">JP610</strain>
    </source>
</reference>
<dbReference type="AlphaFoldDB" id="A0A0L0FN41"/>
<protein>
    <submittedName>
        <fullName evidence="1">Uncharacterized protein</fullName>
    </submittedName>
</protein>
<accession>A0A0L0FN41</accession>
<evidence type="ECO:0000313" key="1">
    <source>
        <dbReference type="EMBL" id="KNC77448.1"/>
    </source>
</evidence>
<evidence type="ECO:0000313" key="2">
    <source>
        <dbReference type="Proteomes" id="UP000054560"/>
    </source>
</evidence>
<gene>
    <name evidence="1" type="ORF">SARC_10092</name>
</gene>
<name>A0A0L0FN41_9EUKA</name>
<dbReference type="EMBL" id="KQ242730">
    <property type="protein sequence ID" value="KNC77448.1"/>
    <property type="molecule type" value="Genomic_DNA"/>
</dbReference>
<dbReference type="Gene3D" id="1.10.439.20">
    <property type="entry name" value="Phospholipase B-like, domain 2"/>
    <property type="match status" value="1"/>
</dbReference>
<dbReference type="InterPro" id="IPR043041">
    <property type="entry name" value="PLipase_B-like_dom2"/>
</dbReference>
<organism evidence="1 2">
    <name type="scientific">Sphaeroforma arctica JP610</name>
    <dbReference type="NCBI Taxonomy" id="667725"/>
    <lineage>
        <taxon>Eukaryota</taxon>
        <taxon>Ichthyosporea</taxon>
        <taxon>Ichthyophonida</taxon>
        <taxon>Sphaeroforma</taxon>
    </lineage>
</organism>
<dbReference type="RefSeq" id="XP_014151350.1">
    <property type="nucleotide sequence ID" value="XM_014295875.1"/>
</dbReference>
<keyword evidence="2" id="KW-1185">Reference proteome</keyword>
<dbReference type="GeneID" id="25910596"/>
<proteinExistence type="predicted"/>
<sequence length="57" mass="6216">MILAQLDGFTKGFNRKAALSDGAIPAMTEVEILWLNSIGDVLDLHVADKNIDETSTR</sequence>
<dbReference type="Proteomes" id="UP000054560">
    <property type="component" value="Unassembled WGS sequence"/>
</dbReference>